<sequence length="216" mass="25034">MKYEQFIDNKFGFLGNDFLEEIQNRTSIVQIKSKTEIIAEGDRIKSIPFVVKGCLKVYSLNDGRELIYNYIKPGETCLMSFSTIFSDYKSRVYVVAEEDSEAVIIPVSVLQDWLIKFPEINKLFYYEFDQRFTDIMKMVNDAVFHKLDKRILSYIKQQISITGNNPVKLTHKEIANNLGTSREVVSRVLKKVENEGEIIQTKEGIKMPLNENIRLG</sequence>
<evidence type="ECO:0000259" key="4">
    <source>
        <dbReference type="PROSITE" id="PS50042"/>
    </source>
</evidence>
<dbReference type="RefSeq" id="WP_115951402.1">
    <property type="nucleotide sequence ID" value="NZ_QNVS01000074.1"/>
</dbReference>
<dbReference type="InterPro" id="IPR000595">
    <property type="entry name" value="cNMP-bd_dom"/>
</dbReference>
<dbReference type="SMART" id="SM00419">
    <property type="entry name" value="HTH_CRP"/>
    <property type="match status" value="1"/>
</dbReference>
<dbReference type="GO" id="GO:0006355">
    <property type="term" value="P:regulation of DNA-templated transcription"/>
    <property type="evidence" value="ECO:0007669"/>
    <property type="project" value="InterPro"/>
</dbReference>
<reference evidence="5 6" key="1">
    <citation type="journal article" date="2006" name="Int. J. Syst. Evol. Microbiol.">
        <title>Chryseobacterium piscium sp. nov., isolated from fish of the South Atlantic Ocean off South Africa.</title>
        <authorList>
            <person name="de Beer H."/>
            <person name="Hugo C.J."/>
            <person name="Jooste P.J."/>
            <person name="Vancanneyt M."/>
            <person name="Coenye T."/>
            <person name="Vandamme P."/>
        </authorList>
    </citation>
    <scope>NUCLEOTIDE SEQUENCE [LARGE SCALE GENOMIC DNA]</scope>
    <source>
        <strain evidence="5 6">CCUG 51923</strain>
    </source>
</reference>
<dbReference type="InterPro" id="IPR036388">
    <property type="entry name" value="WH-like_DNA-bd_sf"/>
</dbReference>
<accession>A0A3D9BD70</accession>
<dbReference type="InterPro" id="IPR014710">
    <property type="entry name" value="RmlC-like_jellyroll"/>
</dbReference>
<evidence type="ECO:0000256" key="3">
    <source>
        <dbReference type="ARBA" id="ARBA00023163"/>
    </source>
</evidence>
<protein>
    <submittedName>
        <fullName evidence="5">Crp/Fnr family transcriptional regulator</fullName>
    </submittedName>
</protein>
<dbReference type="EMBL" id="QNVS01000074">
    <property type="protein sequence ID" value="REC51473.1"/>
    <property type="molecule type" value="Genomic_DNA"/>
</dbReference>
<keyword evidence="1" id="KW-0805">Transcription regulation</keyword>
<keyword evidence="3" id="KW-0804">Transcription</keyword>
<dbReference type="Pfam" id="PF00027">
    <property type="entry name" value="cNMP_binding"/>
    <property type="match status" value="1"/>
</dbReference>
<dbReference type="Gene3D" id="1.10.10.10">
    <property type="entry name" value="Winged helix-like DNA-binding domain superfamily/Winged helix DNA-binding domain"/>
    <property type="match status" value="1"/>
</dbReference>
<dbReference type="PRINTS" id="PR00034">
    <property type="entry name" value="HTHCRP"/>
</dbReference>
<dbReference type="SUPFAM" id="SSF51206">
    <property type="entry name" value="cAMP-binding domain-like"/>
    <property type="match status" value="1"/>
</dbReference>
<comment type="caution">
    <text evidence="5">The sequence shown here is derived from an EMBL/GenBank/DDBJ whole genome shotgun (WGS) entry which is preliminary data.</text>
</comment>
<name>A0A3D9BD70_9FLAO</name>
<dbReference type="Gene3D" id="2.60.120.10">
    <property type="entry name" value="Jelly Rolls"/>
    <property type="match status" value="1"/>
</dbReference>
<evidence type="ECO:0000256" key="1">
    <source>
        <dbReference type="ARBA" id="ARBA00023015"/>
    </source>
</evidence>
<evidence type="ECO:0000313" key="5">
    <source>
        <dbReference type="EMBL" id="REC51473.1"/>
    </source>
</evidence>
<evidence type="ECO:0000256" key="2">
    <source>
        <dbReference type="ARBA" id="ARBA00023125"/>
    </source>
</evidence>
<dbReference type="GO" id="GO:0003677">
    <property type="term" value="F:DNA binding"/>
    <property type="evidence" value="ECO:0007669"/>
    <property type="project" value="UniProtKB-KW"/>
</dbReference>
<dbReference type="InterPro" id="IPR036390">
    <property type="entry name" value="WH_DNA-bd_sf"/>
</dbReference>
<proteinExistence type="predicted"/>
<keyword evidence="2" id="KW-0238">DNA-binding</keyword>
<dbReference type="PROSITE" id="PS50042">
    <property type="entry name" value="CNMP_BINDING_3"/>
    <property type="match status" value="1"/>
</dbReference>
<dbReference type="Proteomes" id="UP000256512">
    <property type="component" value="Unassembled WGS sequence"/>
</dbReference>
<keyword evidence="6" id="KW-1185">Reference proteome</keyword>
<dbReference type="SUPFAM" id="SSF46785">
    <property type="entry name" value="Winged helix' DNA-binding domain"/>
    <property type="match status" value="1"/>
</dbReference>
<dbReference type="CDD" id="cd00038">
    <property type="entry name" value="CAP_ED"/>
    <property type="match status" value="1"/>
</dbReference>
<gene>
    <name evidence="5" type="ORF">DRF62_17205</name>
</gene>
<dbReference type="Pfam" id="PF13545">
    <property type="entry name" value="HTH_Crp_2"/>
    <property type="match status" value="1"/>
</dbReference>
<dbReference type="InterPro" id="IPR012318">
    <property type="entry name" value="HTH_CRP"/>
</dbReference>
<feature type="domain" description="Cyclic nucleotide-binding" evidence="4">
    <location>
        <begin position="10"/>
        <end position="131"/>
    </location>
</feature>
<organism evidence="5 6">
    <name type="scientific">Chryseobacterium piscium</name>
    <dbReference type="NCBI Taxonomy" id="333702"/>
    <lineage>
        <taxon>Bacteria</taxon>
        <taxon>Pseudomonadati</taxon>
        <taxon>Bacteroidota</taxon>
        <taxon>Flavobacteriia</taxon>
        <taxon>Flavobacteriales</taxon>
        <taxon>Weeksellaceae</taxon>
        <taxon>Chryseobacterium group</taxon>
        <taxon>Chryseobacterium</taxon>
    </lineage>
</organism>
<dbReference type="InterPro" id="IPR018490">
    <property type="entry name" value="cNMP-bd_dom_sf"/>
</dbReference>
<dbReference type="AlphaFoldDB" id="A0A3D9BD70"/>
<evidence type="ECO:0000313" key="6">
    <source>
        <dbReference type="Proteomes" id="UP000256512"/>
    </source>
</evidence>